<evidence type="ECO:0000313" key="1">
    <source>
        <dbReference type="EMBL" id="PWN53921.1"/>
    </source>
</evidence>
<sequence>MDNGFTLPQRMPSPSIYNPANVASTSADHERQEIVHPPGYSSAFSGEDAANPPIPIPRPSNSLLRPEILAPHGPIRFPTPFSGNDQHQPASSPPQFPIPSVPQPQRTTLTDQSRLSTSIPHRVRHTHPDLDEVKKGGGARESGERIHQNFARHQMPIPSIVIDQVSNDQNAWPDPPPASVLNAEGMANLAQAQSSTPVDFGNSPGPNQAGDFQAKYQQGLPPFPSATFHVSNDLGQESMQPFQEFPQSWPYSGIPLASYSFPSPYDHPQAAFTYEQWLQELALRQGVESSAAEFQTLQRDMSERFNRKGPVQAELEREDFERARLEGLVESEWEAIRRRTRKPVKEMSLSEYEELNYLEGRIWGIRDRIELENQARTGAFPPHLRAYQGVHGWSPAGLQDLETCRQTPSKFIPPNNQKRAFCWRSSRSRWKKVVDVPRPGFQASHVPTPYGIPEYLWSWDMLLRSAGSGTY</sequence>
<name>A0ACD0P7B3_9BASI</name>
<accession>A0ACD0P7B3</accession>
<reference evidence="1 2" key="1">
    <citation type="journal article" date="2018" name="Mol. Biol. Evol.">
        <title>Broad Genomic Sampling Reveals a Smut Pathogenic Ancestry of the Fungal Clade Ustilaginomycotina.</title>
        <authorList>
            <person name="Kijpornyongpan T."/>
            <person name="Mondo S.J."/>
            <person name="Barry K."/>
            <person name="Sandor L."/>
            <person name="Lee J."/>
            <person name="Lipzen A."/>
            <person name="Pangilinan J."/>
            <person name="LaButti K."/>
            <person name="Hainaut M."/>
            <person name="Henrissat B."/>
            <person name="Grigoriev I.V."/>
            <person name="Spatafora J.W."/>
            <person name="Aime M.C."/>
        </authorList>
    </citation>
    <scope>NUCLEOTIDE SEQUENCE [LARGE SCALE GENOMIC DNA]</scope>
    <source>
        <strain evidence="1 2">SA 807</strain>
    </source>
</reference>
<gene>
    <name evidence="1" type="ORF">IE53DRAFT_365941</name>
</gene>
<dbReference type="Proteomes" id="UP000245626">
    <property type="component" value="Unassembled WGS sequence"/>
</dbReference>
<proteinExistence type="predicted"/>
<protein>
    <submittedName>
        <fullName evidence="1">Uncharacterized protein</fullName>
    </submittedName>
</protein>
<organism evidence="1 2">
    <name type="scientific">Violaceomyces palustris</name>
    <dbReference type="NCBI Taxonomy" id="1673888"/>
    <lineage>
        <taxon>Eukaryota</taxon>
        <taxon>Fungi</taxon>
        <taxon>Dikarya</taxon>
        <taxon>Basidiomycota</taxon>
        <taxon>Ustilaginomycotina</taxon>
        <taxon>Ustilaginomycetes</taxon>
        <taxon>Violaceomycetales</taxon>
        <taxon>Violaceomycetaceae</taxon>
        <taxon>Violaceomyces</taxon>
    </lineage>
</organism>
<keyword evidence="2" id="KW-1185">Reference proteome</keyword>
<evidence type="ECO:0000313" key="2">
    <source>
        <dbReference type="Proteomes" id="UP000245626"/>
    </source>
</evidence>
<dbReference type="EMBL" id="KZ819704">
    <property type="protein sequence ID" value="PWN53921.1"/>
    <property type="molecule type" value="Genomic_DNA"/>
</dbReference>